<dbReference type="GO" id="GO:0043565">
    <property type="term" value="F:sequence-specific DNA binding"/>
    <property type="evidence" value="ECO:0007669"/>
    <property type="project" value="InterPro"/>
</dbReference>
<keyword evidence="12" id="KW-1185">Reference proteome</keyword>
<gene>
    <name evidence="11" type="ORF">FBUS_03788</name>
</gene>
<sequence>MARYTSDLEKISRIHVGTGDFLAELNDQKTATTVFETNKPVGGSSHLSNLPNLISHDAAIKTDHSLAENTQEWVNPVDHYPSDRINKSGKHFFISSLIGLETDRDKTNGTSDQAPTSTRTSRSEEVITKNNNHNEISEALYNLMSRGYTQTFRNLRMHSLAVPFAESWVRPHLGLNNTNGDSSASSICTLSGVSATTNIISDTAEEDYPAVGLEADGQKDNPSGLYCSVCGDVSSGKHYGILACNGCSGFFKRSVRRKLIYRCQAGTGMCVIDKAHRNQCQACRLKKCIGMGMNKDAVQNERQPRNSSQMRIPRACIQKKLSSSADPVLTLPCTANAATYGLNRTGVQHHPETCAIMTHLDGNITISANLPLPEKHGACQEEEEQRGRVQRLLPSSFKPTDSKLAHLAYPSSRQTKRGFEDFRRHRLNGSQYKLGYYSRFGYSSRSRSKDAFIGQHSVDVQKTYKPLEQPQLAASPNLEKRMNGIPISNSTPWLLPALTKLGNFLPSRSVDDICGLLSNDEVMLPNSFPSMSTIGFTNFYSHLATLFNVPHDNANQSGMDSSKCGDAETKFPPLEAENLSQFSLKIPDNDNRSEQSRAVMIGLGPDALDRNELIGSARPFQVYSHQG</sequence>
<dbReference type="PANTHER" id="PTHR24083">
    <property type="entry name" value="NUCLEAR HORMONE RECEPTOR"/>
    <property type="match status" value="1"/>
</dbReference>
<dbReference type="Proteomes" id="UP000728185">
    <property type="component" value="Unassembled WGS sequence"/>
</dbReference>
<comment type="caution">
    <text evidence="11">The sequence shown here is derived from an EMBL/GenBank/DDBJ whole genome shotgun (WGS) entry which is preliminary data.</text>
</comment>
<dbReference type="GO" id="GO:0003700">
    <property type="term" value="F:DNA-binding transcription factor activity"/>
    <property type="evidence" value="ECO:0007669"/>
    <property type="project" value="InterPro"/>
</dbReference>
<accession>A0A8E0RVB4</accession>
<dbReference type="OrthoDB" id="5771769at2759"/>
<dbReference type="SUPFAM" id="SSF57716">
    <property type="entry name" value="Glucocorticoid receptor-like (DNA-binding domain)"/>
    <property type="match status" value="1"/>
</dbReference>
<keyword evidence="4" id="KW-0805">Transcription regulation</keyword>
<evidence type="ECO:0000256" key="3">
    <source>
        <dbReference type="ARBA" id="ARBA00022833"/>
    </source>
</evidence>
<evidence type="ECO:0000256" key="1">
    <source>
        <dbReference type="ARBA" id="ARBA00022723"/>
    </source>
</evidence>
<reference evidence="11" key="1">
    <citation type="submission" date="2019-05" db="EMBL/GenBank/DDBJ databases">
        <title>Annotation for the trematode Fasciolopsis buski.</title>
        <authorList>
            <person name="Choi Y.-J."/>
        </authorList>
    </citation>
    <scope>NUCLEOTIDE SEQUENCE</scope>
    <source>
        <strain evidence="11">HT</strain>
        <tissue evidence="11">Whole worm</tissue>
    </source>
</reference>
<evidence type="ECO:0000256" key="9">
    <source>
        <dbReference type="SAM" id="MobiDB-lite"/>
    </source>
</evidence>
<dbReference type="InterPro" id="IPR001628">
    <property type="entry name" value="Znf_hrmn_rcpt"/>
</dbReference>
<dbReference type="PRINTS" id="PR00047">
    <property type="entry name" value="STROIDFINGER"/>
</dbReference>
<dbReference type="Gene3D" id="3.30.50.10">
    <property type="entry name" value="Erythroid Transcription Factor GATA-1, subunit A"/>
    <property type="match status" value="1"/>
</dbReference>
<proteinExistence type="predicted"/>
<evidence type="ECO:0000256" key="5">
    <source>
        <dbReference type="ARBA" id="ARBA00023125"/>
    </source>
</evidence>
<dbReference type="SMART" id="SM00399">
    <property type="entry name" value="ZnF_C4"/>
    <property type="match status" value="1"/>
</dbReference>
<keyword evidence="7" id="KW-0675">Receptor</keyword>
<dbReference type="InterPro" id="IPR013088">
    <property type="entry name" value="Znf_NHR/GATA"/>
</dbReference>
<evidence type="ECO:0000256" key="7">
    <source>
        <dbReference type="ARBA" id="ARBA00023170"/>
    </source>
</evidence>
<keyword evidence="3" id="KW-0862">Zinc</keyword>
<keyword evidence="8" id="KW-0539">Nucleus</keyword>
<keyword evidence="2" id="KW-0863">Zinc-finger</keyword>
<dbReference type="CDD" id="cd06970">
    <property type="entry name" value="NR_DBD_PNR"/>
    <property type="match status" value="1"/>
</dbReference>
<keyword evidence="6" id="KW-0804">Transcription</keyword>
<dbReference type="EMBL" id="LUCM01004803">
    <property type="protein sequence ID" value="KAA0193793.1"/>
    <property type="molecule type" value="Genomic_DNA"/>
</dbReference>
<keyword evidence="1" id="KW-0479">Metal-binding</keyword>
<protein>
    <submittedName>
        <fullName evidence="11">Photoreceptor-specific nuclear receptor</fullName>
    </submittedName>
</protein>
<name>A0A8E0RVB4_9TREM</name>
<dbReference type="PROSITE" id="PS00031">
    <property type="entry name" value="NUCLEAR_REC_DBD_1"/>
    <property type="match status" value="1"/>
</dbReference>
<evidence type="ECO:0000313" key="12">
    <source>
        <dbReference type="Proteomes" id="UP000728185"/>
    </source>
</evidence>
<feature type="region of interest" description="Disordered" evidence="9">
    <location>
        <begin position="104"/>
        <end position="126"/>
    </location>
</feature>
<dbReference type="InterPro" id="IPR050274">
    <property type="entry name" value="Nuclear_hormone_rcpt_NR2"/>
</dbReference>
<dbReference type="PROSITE" id="PS51030">
    <property type="entry name" value="NUCLEAR_REC_DBD_2"/>
    <property type="match status" value="1"/>
</dbReference>
<dbReference type="FunFam" id="3.30.50.10:FF:000120">
    <property type="entry name" value="Nuclear receptor subfamily 2 group E member 3"/>
    <property type="match status" value="1"/>
</dbReference>
<evidence type="ECO:0000256" key="6">
    <source>
        <dbReference type="ARBA" id="ARBA00023163"/>
    </source>
</evidence>
<evidence type="ECO:0000256" key="4">
    <source>
        <dbReference type="ARBA" id="ARBA00023015"/>
    </source>
</evidence>
<evidence type="ECO:0000256" key="2">
    <source>
        <dbReference type="ARBA" id="ARBA00022771"/>
    </source>
</evidence>
<dbReference type="Pfam" id="PF00105">
    <property type="entry name" value="zf-C4"/>
    <property type="match status" value="1"/>
</dbReference>
<evidence type="ECO:0000256" key="8">
    <source>
        <dbReference type="ARBA" id="ARBA00023242"/>
    </source>
</evidence>
<feature type="compositionally biased region" description="Polar residues" evidence="9">
    <location>
        <begin position="108"/>
        <end position="120"/>
    </location>
</feature>
<evidence type="ECO:0000313" key="11">
    <source>
        <dbReference type="EMBL" id="KAA0193793.1"/>
    </source>
</evidence>
<feature type="domain" description="Nuclear receptor" evidence="10">
    <location>
        <begin position="224"/>
        <end position="300"/>
    </location>
</feature>
<dbReference type="AlphaFoldDB" id="A0A8E0RVB4"/>
<evidence type="ECO:0000259" key="10">
    <source>
        <dbReference type="PROSITE" id="PS51030"/>
    </source>
</evidence>
<dbReference type="GO" id="GO:0008270">
    <property type="term" value="F:zinc ion binding"/>
    <property type="evidence" value="ECO:0007669"/>
    <property type="project" value="UniProtKB-KW"/>
</dbReference>
<keyword evidence="5" id="KW-0238">DNA-binding</keyword>
<organism evidence="11 12">
    <name type="scientific">Fasciolopsis buskii</name>
    <dbReference type="NCBI Taxonomy" id="27845"/>
    <lineage>
        <taxon>Eukaryota</taxon>
        <taxon>Metazoa</taxon>
        <taxon>Spiralia</taxon>
        <taxon>Lophotrochozoa</taxon>
        <taxon>Platyhelminthes</taxon>
        <taxon>Trematoda</taxon>
        <taxon>Digenea</taxon>
        <taxon>Plagiorchiida</taxon>
        <taxon>Echinostomata</taxon>
        <taxon>Echinostomatoidea</taxon>
        <taxon>Fasciolidae</taxon>
        <taxon>Fasciolopsis</taxon>
    </lineage>
</organism>